<organism evidence="2 3">
    <name type="scientific">Plutella xylostella</name>
    <name type="common">Diamondback moth</name>
    <name type="synonym">Plutella maculipennis</name>
    <dbReference type="NCBI Taxonomy" id="51655"/>
    <lineage>
        <taxon>Eukaryota</taxon>
        <taxon>Metazoa</taxon>
        <taxon>Ecdysozoa</taxon>
        <taxon>Arthropoda</taxon>
        <taxon>Hexapoda</taxon>
        <taxon>Insecta</taxon>
        <taxon>Pterygota</taxon>
        <taxon>Neoptera</taxon>
        <taxon>Endopterygota</taxon>
        <taxon>Lepidoptera</taxon>
        <taxon>Glossata</taxon>
        <taxon>Ditrysia</taxon>
        <taxon>Yponomeutoidea</taxon>
        <taxon>Plutellidae</taxon>
        <taxon>Plutella</taxon>
    </lineage>
</organism>
<gene>
    <name evidence="2" type="ORF">PLXY2_LOCUS5122</name>
</gene>
<evidence type="ECO:0000256" key="1">
    <source>
        <dbReference type="SAM" id="MobiDB-lite"/>
    </source>
</evidence>
<accession>A0A8S4EBS2</accession>
<dbReference type="Proteomes" id="UP000653454">
    <property type="component" value="Unassembled WGS sequence"/>
</dbReference>
<dbReference type="AlphaFoldDB" id="A0A8S4EBS2"/>
<keyword evidence="3" id="KW-1185">Reference proteome</keyword>
<proteinExistence type="predicted"/>
<sequence>MVIVTNCKKVKVAAHATRHTRPGDHSRRTPPRKKENHF</sequence>
<reference evidence="2" key="1">
    <citation type="submission" date="2020-11" db="EMBL/GenBank/DDBJ databases">
        <authorList>
            <person name="Whiteford S."/>
        </authorList>
    </citation>
    <scope>NUCLEOTIDE SEQUENCE</scope>
</reference>
<feature type="region of interest" description="Disordered" evidence="1">
    <location>
        <begin position="12"/>
        <end position="38"/>
    </location>
</feature>
<comment type="caution">
    <text evidence="2">The sequence shown here is derived from an EMBL/GenBank/DDBJ whole genome shotgun (WGS) entry which is preliminary data.</text>
</comment>
<protein>
    <submittedName>
        <fullName evidence="2">(diamondback moth) hypothetical protein</fullName>
    </submittedName>
</protein>
<name>A0A8S4EBS2_PLUXY</name>
<evidence type="ECO:0000313" key="2">
    <source>
        <dbReference type="EMBL" id="CAG9112855.1"/>
    </source>
</evidence>
<evidence type="ECO:0000313" key="3">
    <source>
        <dbReference type="Proteomes" id="UP000653454"/>
    </source>
</evidence>
<dbReference type="EMBL" id="CAJHNJ030000014">
    <property type="protein sequence ID" value="CAG9112855.1"/>
    <property type="molecule type" value="Genomic_DNA"/>
</dbReference>
<feature type="compositionally biased region" description="Basic residues" evidence="1">
    <location>
        <begin position="28"/>
        <end position="38"/>
    </location>
</feature>